<evidence type="ECO:0000313" key="2">
    <source>
        <dbReference type="EMBL" id="QLK01362.1"/>
    </source>
</evidence>
<dbReference type="Gene3D" id="1.10.10.10">
    <property type="entry name" value="Winged helix-like DNA-binding domain superfamily/Winged helix DNA-binding domain"/>
    <property type="match status" value="1"/>
</dbReference>
<feature type="domain" description="HTH marR-type" evidence="1">
    <location>
        <begin position="1"/>
        <end position="127"/>
    </location>
</feature>
<dbReference type="Pfam" id="PF12802">
    <property type="entry name" value="MarR_2"/>
    <property type="match status" value="1"/>
</dbReference>
<dbReference type="InterPro" id="IPR036388">
    <property type="entry name" value="WH-like_DNA-bd_sf"/>
</dbReference>
<dbReference type="InterPro" id="IPR036390">
    <property type="entry name" value="WH_DNA-bd_sf"/>
</dbReference>
<dbReference type="SUPFAM" id="SSF46785">
    <property type="entry name" value="Winged helix' DNA-binding domain"/>
    <property type="match status" value="1"/>
</dbReference>
<dbReference type="GO" id="GO:0003700">
    <property type="term" value="F:DNA-binding transcription factor activity"/>
    <property type="evidence" value="ECO:0007669"/>
    <property type="project" value="InterPro"/>
</dbReference>
<name>A0A7D6CH23_9ACTN</name>
<dbReference type="EMBL" id="CP058905">
    <property type="protein sequence ID" value="QLK01362.1"/>
    <property type="molecule type" value="Genomic_DNA"/>
</dbReference>
<dbReference type="SMART" id="SM00347">
    <property type="entry name" value="HTH_MARR"/>
    <property type="match status" value="1"/>
</dbReference>
<organism evidence="2">
    <name type="scientific">Micromonospora carbonacea</name>
    <dbReference type="NCBI Taxonomy" id="47853"/>
    <lineage>
        <taxon>Bacteria</taxon>
        <taxon>Bacillati</taxon>
        <taxon>Actinomycetota</taxon>
        <taxon>Actinomycetes</taxon>
        <taxon>Micromonosporales</taxon>
        <taxon>Micromonosporaceae</taxon>
        <taxon>Micromonospora</taxon>
    </lineage>
</organism>
<dbReference type="InterPro" id="IPR000835">
    <property type="entry name" value="HTH_MarR-typ"/>
</dbReference>
<dbReference type="AlphaFoldDB" id="A0A7D6CH23"/>
<dbReference type="InterPro" id="IPR039422">
    <property type="entry name" value="MarR/SlyA-like"/>
</dbReference>
<dbReference type="PANTHER" id="PTHR33164:SF104">
    <property type="entry name" value="TRANSCRIPTIONAL REGULATORY PROTEIN"/>
    <property type="match status" value="1"/>
</dbReference>
<proteinExistence type="predicted"/>
<dbReference type="PANTHER" id="PTHR33164">
    <property type="entry name" value="TRANSCRIPTIONAL REGULATOR, MARR FAMILY"/>
    <property type="match status" value="1"/>
</dbReference>
<dbReference type="GO" id="GO:0006950">
    <property type="term" value="P:response to stress"/>
    <property type="evidence" value="ECO:0007669"/>
    <property type="project" value="TreeGrafter"/>
</dbReference>
<gene>
    <name evidence="2" type="ORF">HZU44_12110</name>
</gene>
<evidence type="ECO:0000259" key="1">
    <source>
        <dbReference type="PROSITE" id="PS50995"/>
    </source>
</evidence>
<reference evidence="2" key="1">
    <citation type="submission" date="2020-08" db="EMBL/GenBank/DDBJ databases">
        <title>A bifunctional nitrone conjugated secondary metabolite targeting the ribosome.</title>
        <authorList>
            <person name="Limbrick E.M."/>
            <person name="Graf M."/>
            <person name="Derewacz D.K."/>
            <person name="Nguyen F."/>
            <person name="Spraggins J.M."/>
            <person name="Wieland M."/>
            <person name="Ynigez-Gutierrez A.E."/>
            <person name="Reisman B.J."/>
            <person name="Zinshteyn B."/>
            <person name="McCulloch K."/>
            <person name="Iverson T.M."/>
            <person name="Green R."/>
            <person name="Wilson D.N."/>
            <person name="Bachmann B.O."/>
        </authorList>
    </citation>
    <scope>NUCLEOTIDE SEQUENCE</scope>
    <source>
        <strain evidence="2">Africana</strain>
    </source>
</reference>
<protein>
    <submittedName>
        <fullName evidence="2">MarR family transcriptional regulator</fullName>
    </submittedName>
</protein>
<dbReference type="PROSITE" id="PS50995">
    <property type="entry name" value="HTH_MARR_2"/>
    <property type="match status" value="1"/>
</dbReference>
<accession>A0A7D6CH23</accession>
<sequence>MLNQRVEPELARLGLTKAEYEILAVLRASGSPYRLRPSDLAQRLVLSSGGTSNVLRRLTAAELIEREENPEDARSSWVRLSPHGIKTAEEAVRAATAAQTKVLDPVPQQTRRAAIDALRALLIALDDTA</sequence>